<dbReference type="RefSeq" id="WP_329355402.1">
    <property type="nucleotide sequence ID" value="NZ_CP109490.1"/>
</dbReference>
<accession>A0ABZ1ZBU7</accession>
<dbReference type="EMBL" id="CP109491">
    <property type="protein sequence ID" value="WUX36237.1"/>
    <property type="molecule type" value="Genomic_DNA"/>
</dbReference>
<keyword evidence="1" id="KW-0238">DNA-binding</keyword>
<reference evidence="1" key="1">
    <citation type="submission" date="2022-10" db="EMBL/GenBank/DDBJ databases">
        <title>The complete genomes of actinobacterial strains from the NBC collection.</title>
        <authorList>
            <person name="Joergensen T.S."/>
            <person name="Alvarez Arevalo M."/>
            <person name="Sterndorff E.B."/>
            <person name="Faurdal D."/>
            <person name="Vuksanovic O."/>
            <person name="Mourched A.-S."/>
            <person name="Charusanti P."/>
            <person name="Shaw S."/>
            <person name="Blin K."/>
            <person name="Weber T."/>
        </authorList>
    </citation>
    <scope>NUCLEOTIDE SEQUENCE</scope>
    <source>
        <strain evidence="1">NBC_01436</strain>
    </source>
</reference>
<name>A0ABZ1ZBU7_STRAQ</name>
<dbReference type="GO" id="GO:0003677">
    <property type="term" value="F:DNA binding"/>
    <property type="evidence" value="ECO:0007669"/>
    <property type="project" value="UniProtKB-KW"/>
</dbReference>
<organism evidence="1 2">
    <name type="scientific">Streptomyces anulatus</name>
    <name type="common">Streptomyces chrysomallus</name>
    <dbReference type="NCBI Taxonomy" id="1892"/>
    <lineage>
        <taxon>Bacteria</taxon>
        <taxon>Bacillati</taxon>
        <taxon>Actinomycetota</taxon>
        <taxon>Actinomycetes</taxon>
        <taxon>Kitasatosporales</taxon>
        <taxon>Streptomycetaceae</taxon>
        <taxon>Streptomyces</taxon>
    </lineage>
</organism>
<protein>
    <submittedName>
        <fullName evidence="1">DNA-binding response regulator</fullName>
    </submittedName>
</protein>
<dbReference type="InterPro" id="IPR036388">
    <property type="entry name" value="WH-like_DNA-bd_sf"/>
</dbReference>
<evidence type="ECO:0000313" key="1">
    <source>
        <dbReference type="EMBL" id="WUX36237.1"/>
    </source>
</evidence>
<dbReference type="SUPFAM" id="SSF46894">
    <property type="entry name" value="C-terminal effector domain of the bipartite response regulators"/>
    <property type="match status" value="1"/>
</dbReference>
<gene>
    <name evidence="1" type="ORF">OG367_08305</name>
</gene>
<proteinExistence type="predicted"/>
<sequence length="193" mass="20658">MPPRPSLAPPDLVKCVAVFSGEFIDRALHDTLRSHFADHPDVAVVLIVDRIGVHDLNAIAPYGVCAIVRTSELTGRPNLLTTVKATVAQGGYRLPAGLGTSVRNTVAGPPHMQRPFGQPGILLRPFELDMVILAAQGRGKSGAAQQLDRTPGYVRNARKNLFQRLGVNTMAACVSYAAREGLLWNDSADGEPS</sequence>
<keyword evidence="2" id="KW-1185">Reference proteome</keyword>
<evidence type="ECO:0000313" key="2">
    <source>
        <dbReference type="Proteomes" id="UP001431926"/>
    </source>
</evidence>
<dbReference type="InterPro" id="IPR016032">
    <property type="entry name" value="Sig_transdc_resp-reg_C-effctor"/>
</dbReference>
<dbReference type="Gene3D" id="1.10.10.10">
    <property type="entry name" value="Winged helix-like DNA-binding domain superfamily/Winged helix DNA-binding domain"/>
    <property type="match status" value="1"/>
</dbReference>
<dbReference type="Proteomes" id="UP001431926">
    <property type="component" value="Chromosome"/>
</dbReference>